<sequence length="255" mass="27368">MKKMILAGCMVLAVALCAGCSSKSKTETATTASSEEGKKVLSKYKVPEITGAKKTQQLGEAQKGETIAVMKVKDFGEIKFKFFLKDAPLAVKNFVTLADNGYFDGQTFHRVINDFMIQGGDPTGTGTGGESIWGEEFENEISENLLPLRGSLCMANAGPDTNESQFFIVQAKPDAAKEIIDSGVADLTEEQKKLFEEQGGDPSLTGSYTVFGQIIEGYDVLDKIAATPVEDNGSGEQSKPVENVVIESVTIEKAK</sequence>
<dbReference type="PANTHER" id="PTHR45625">
    <property type="entry name" value="PEPTIDYL-PROLYL CIS-TRANS ISOMERASE-RELATED"/>
    <property type="match status" value="1"/>
</dbReference>
<gene>
    <name evidence="6" type="ORF">ANBU17_19660</name>
</gene>
<evidence type="ECO:0000256" key="2">
    <source>
        <dbReference type="ARBA" id="ARBA00023110"/>
    </source>
</evidence>
<dbReference type="EC" id="5.2.1.8" evidence="4"/>
<evidence type="ECO:0000313" key="6">
    <source>
        <dbReference type="EMBL" id="GFO85619.1"/>
    </source>
</evidence>
<dbReference type="EMBL" id="BLYI01000043">
    <property type="protein sequence ID" value="GFO85619.1"/>
    <property type="molecule type" value="Genomic_DNA"/>
</dbReference>
<dbReference type="SUPFAM" id="SSF50891">
    <property type="entry name" value="Cyclophilin-like"/>
    <property type="match status" value="1"/>
</dbReference>
<dbReference type="GO" id="GO:0003755">
    <property type="term" value="F:peptidyl-prolyl cis-trans isomerase activity"/>
    <property type="evidence" value="ECO:0007669"/>
    <property type="project" value="UniProtKB-UniRule"/>
</dbReference>
<evidence type="ECO:0000313" key="7">
    <source>
        <dbReference type="Proteomes" id="UP000613208"/>
    </source>
</evidence>
<dbReference type="InterPro" id="IPR044666">
    <property type="entry name" value="Cyclophilin_A-like"/>
</dbReference>
<dbReference type="PANTHER" id="PTHR45625:SF4">
    <property type="entry name" value="PEPTIDYLPROLYL ISOMERASE DOMAIN AND WD REPEAT-CONTAINING PROTEIN 1"/>
    <property type="match status" value="1"/>
</dbReference>
<keyword evidence="2 4" id="KW-0697">Rotamase</keyword>
<proteinExistence type="inferred from homology"/>
<evidence type="ECO:0000256" key="3">
    <source>
        <dbReference type="ARBA" id="ARBA00023235"/>
    </source>
</evidence>
<name>A0A916QBV1_9FIRM</name>
<accession>A0A916QBV1</accession>
<dbReference type="PRINTS" id="PR00153">
    <property type="entry name" value="CSAPPISMRASE"/>
</dbReference>
<dbReference type="InterPro" id="IPR029000">
    <property type="entry name" value="Cyclophilin-like_dom_sf"/>
</dbReference>
<dbReference type="InterPro" id="IPR002130">
    <property type="entry name" value="Cyclophilin-type_PPIase_dom"/>
</dbReference>
<reference evidence="6" key="1">
    <citation type="submission" date="2020-06" db="EMBL/GenBank/DDBJ databases">
        <title>Characterization of fructooligosaccharide metabolism and fructooligosaccharide-degrading enzymes in human commensal butyrate producers.</title>
        <authorList>
            <person name="Tanno H."/>
            <person name="Fujii T."/>
            <person name="Hirano K."/>
            <person name="Maeno S."/>
            <person name="Tonozuka T."/>
            <person name="Sakamoto M."/>
            <person name="Ohkuma M."/>
            <person name="Tochio T."/>
            <person name="Endo A."/>
        </authorList>
    </citation>
    <scope>NUCLEOTIDE SEQUENCE</scope>
    <source>
        <strain evidence="6">JCM 17466</strain>
    </source>
</reference>
<evidence type="ECO:0000256" key="1">
    <source>
        <dbReference type="ARBA" id="ARBA00002388"/>
    </source>
</evidence>
<dbReference type="Gene3D" id="2.40.100.10">
    <property type="entry name" value="Cyclophilin-like"/>
    <property type="match status" value="1"/>
</dbReference>
<dbReference type="Pfam" id="PF00160">
    <property type="entry name" value="Pro_isomerase"/>
    <property type="match status" value="1"/>
</dbReference>
<feature type="chain" id="PRO_5039757827" description="Peptidyl-prolyl cis-trans isomerase" evidence="4">
    <location>
        <begin position="19"/>
        <end position="255"/>
    </location>
</feature>
<keyword evidence="7" id="KW-1185">Reference proteome</keyword>
<evidence type="ECO:0000256" key="4">
    <source>
        <dbReference type="RuleBase" id="RU363019"/>
    </source>
</evidence>
<keyword evidence="4" id="KW-0732">Signal</keyword>
<comment type="function">
    <text evidence="1 4">PPIases accelerate the folding of proteins. It catalyzes the cis-trans isomerization of proline imidic peptide bonds in oligopeptides.</text>
</comment>
<dbReference type="PROSITE" id="PS50072">
    <property type="entry name" value="CSA_PPIASE_2"/>
    <property type="match status" value="1"/>
</dbReference>
<comment type="similarity">
    <text evidence="4">Belongs to the cyclophilin-type PPIase family.</text>
</comment>
<organism evidence="6 7">
    <name type="scientific">Anaerostipes butyraticus</name>
    <dbReference type="NCBI Taxonomy" id="645466"/>
    <lineage>
        <taxon>Bacteria</taxon>
        <taxon>Bacillati</taxon>
        <taxon>Bacillota</taxon>
        <taxon>Clostridia</taxon>
        <taxon>Lachnospirales</taxon>
        <taxon>Lachnospiraceae</taxon>
        <taxon>Anaerostipes</taxon>
    </lineage>
</organism>
<feature type="domain" description="PPIase cyclophilin-type" evidence="5">
    <location>
        <begin position="73"/>
        <end position="251"/>
    </location>
</feature>
<protein>
    <recommendedName>
        <fullName evidence="4">Peptidyl-prolyl cis-trans isomerase</fullName>
        <shortName evidence="4">PPIase</shortName>
        <ecNumber evidence="4">5.2.1.8</ecNumber>
    </recommendedName>
</protein>
<comment type="caution">
    <text evidence="6">The sequence shown here is derived from an EMBL/GenBank/DDBJ whole genome shotgun (WGS) entry which is preliminary data.</text>
</comment>
<keyword evidence="3 4" id="KW-0413">Isomerase</keyword>
<feature type="signal peptide" evidence="4">
    <location>
        <begin position="1"/>
        <end position="18"/>
    </location>
</feature>
<dbReference type="Proteomes" id="UP000613208">
    <property type="component" value="Unassembled WGS sequence"/>
</dbReference>
<evidence type="ECO:0000259" key="5">
    <source>
        <dbReference type="PROSITE" id="PS50072"/>
    </source>
</evidence>
<dbReference type="CDD" id="cd00317">
    <property type="entry name" value="cyclophilin"/>
    <property type="match status" value="1"/>
</dbReference>
<dbReference type="AlphaFoldDB" id="A0A916QBV1"/>
<comment type="catalytic activity">
    <reaction evidence="4">
        <text>[protein]-peptidylproline (omega=180) = [protein]-peptidylproline (omega=0)</text>
        <dbReference type="Rhea" id="RHEA:16237"/>
        <dbReference type="Rhea" id="RHEA-COMP:10747"/>
        <dbReference type="Rhea" id="RHEA-COMP:10748"/>
        <dbReference type="ChEBI" id="CHEBI:83833"/>
        <dbReference type="ChEBI" id="CHEBI:83834"/>
        <dbReference type="EC" id="5.2.1.8"/>
    </reaction>
</comment>
<dbReference type="RefSeq" id="WP_201311319.1">
    <property type="nucleotide sequence ID" value="NZ_BLYI01000043.1"/>
</dbReference>